<proteinExistence type="predicted"/>
<dbReference type="AlphaFoldDB" id="A0A2H3C800"/>
<keyword evidence="2" id="KW-1185">Reference proteome</keyword>
<dbReference type="STRING" id="1076256.A0A2H3C800"/>
<feature type="non-terminal residue" evidence="1">
    <location>
        <position position="1"/>
    </location>
</feature>
<dbReference type="Proteomes" id="UP000218334">
    <property type="component" value="Unassembled WGS sequence"/>
</dbReference>
<evidence type="ECO:0008006" key="3">
    <source>
        <dbReference type="Google" id="ProtNLM"/>
    </source>
</evidence>
<accession>A0A2H3C800</accession>
<gene>
    <name evidence="1" type="ORF">ARMSODRAFT_876784</name>
</gene>
<reference evidence="2" key="1">
    <citation type="journal article" date="2017" name="Nat. Ecol. Evol.">
        <title>Genome expansion and lineage-specific genetic innovations in the forest pathogenic fungi Armillaria.</title>
        <authorList>
            <person name="Sipos G."/>
            <person name="Prasanna A.N."/>
            <person name="Walter M.C."/>
            <person name="O'Connor E."/>
            <person name="Balint B."/>
            <person name="Krizsan K."/>
            <person name="Kiss B."/>
            <person name="Hess J."/>
            <person name="Varga T."/>
            <person name="Slot J."/>
            <person name="Riley R."/>
            <person name="Boka B."/>
            <person name="Rigling D."/>
            <person name="Barry K."/>
            <person name="Lee J."/>
            <person name="Mihaltcheva S."/>
            <person name="LaButti K."/>
            <person name="Lipzen A."/>
            <person name="Waldron R."/>
            <person name="Moloney N.M."/>
            <person name="Sperisen C."/>
            <person name="Kredics L."/>
            <person name="Vagvoelgyi C."/>
            <person name="Patrignani A."/>
            <person name="Fitzpatrick D."/>
            <person name="Nagy I."/>
            <person name="Doyle S."/>
            <person name="Anderson J.B."/>
            <person name="Grigoriev I.V."/>
            <person name="Gueldener U."/>
            <person name="Muensterkoetter M."/>
            <person name="Nagy L.G."/>
        </authorList>
    </citation>
    <scope>NUCLEOTIDE SEQUENCE [LARGE SCALE GENOMIC DNA]</scope>
    <source>
        <strain evidence="2">28-4</strain>
    </source>
</reference>
<organism evidence="1 2">
    <name type="scientific">Armillaria solidipes</name>
    <dbReference type="NCBI Taxonomy" id="1076256"/>
    <lineage>
        <taxon>Eukaryota</taxon>
        <taxon>Fungi</taxon>
        <taxon>Dikarya</taxon>
        <taxon>Basidiomycota</taxon>
        <taxon>Agaricomycotina</taxon>
        <taxon>Agaricomycetes</taxon>
        <taxon>Agaricomycetidae</taxon>
        <taxon>Agaricales</taxon>
        <taxon>Marasmiineae</taxon>
        <taxon>Physalacriaceae</taxon>
        <taxon>Armillaria</taxon>
    </lineage>
</organism>
<dbReference type="EMBL" id="KZ293417">
    <property type="protein sequence ID" value="PBK75372.1"/>
    <property type="molecule type" value="Genomic_DNA"/>
</dbReference>
<evidence type="ECO:0000313" key="1">
    <source>
        <dbReference type="EMBL" id="PBK75372.1"/>
    </source>
</evidence>
<sequence length="87" mass="9745">IISPFTNDKTCISTKWLLRQINGCGLPVQHLLQVIHLDTAAAHYLALLPDNLYVCDCCMGLNLGIPCRHYFQVLSMSPNMQFNLGII</sequence>
<evidence type="ECO:0000313" key="2">
    <source>
        <dbReference type="Proteomes" id="UP000218334"/>
    </source>
</evidence>
<protein>
    <recommendedName>
        <fullName evidence="3">SWIM-type domain-containing protein</fullName>
    </recommendedName>
</protein>
<name>A0A2H3C800_9AGAR</name>